<dbReference type="Pfam" id="PF04060">
    <property type="entry name" value="FeS"/>
    <property type="match status" value="1"/>
</dbReference>
<dbReference type="PANTHER" id="PTHR43560">
    <property type="entry name" value="ION-TRANSLOCATING OXIDOREDUCTASE COMPLEX SUBUNIT B"/>
    <property type="match status" value="1"/>
</dbReference>
<dbReference type="eggNOG" id="COG2000">
    <property type="taxonomic scope" value="Bacteria"/>
</dbReference>
<dbReference type="InterPro" id="IPR004108">
    <property type="entry name" value="Fe_hydrogenase_lsu_C"/>
</dbReference>
<feature type="domain" description="4Fe-4S ferredoxin-type" evidence="6">
    <location>
        <begin position="42"/>
        <end position="71"/>
    </location>
</feature>
<dbReference type="PANTHER" id="PTHR43560:SF1">
    <property type="entry name" value="ION-TRANSLOCATING OXIDOREDUCTASE COMPLEX SUBUNIT B"/>
    <property type="match status" value="1"/>
</dbReference>
<proteinExistence type="predicted"/>
<dbReference type="EMBL" id="CP002085">
    <property type="protein sequence ID" value="ADK84891.1"/>
    <property type="molecule type" value="Genomic_DNA"/>
</dbReference>
<evidence type="ECO:0000256" key="1">
    <source>
        <dbReference type="ARBA" id="ARBA00011643"/>
    </source>
</evidence>
<evidence type="ECO:0000256" key="4">
    <source>
        <dbReference type="ARBA" id="ARBA00023004"/>
    </source>
</evidence>
<dbReference type="Proteomes" id="UP000009047">
    <property type="component" value="Chromosome"/>
</dbReference>
<evidence type="ECO:0000259" key="7">
    <source>
        <dbReference type="PROSITE" id="PS51656"/>
    </source>
</evidence>
<dbReference type="InterPro" id="IPR028979">
    <property type="entry name" value="Ser_kin/Pase_Hpr-like_N_sf"/>
</dbReference>
<dbReference type="PROSITE" id="PS51379">
    <property type="entry name" value="4FE4S_FER_2"/>
    <property type="match status" value="2"/>
</dbReference>
<reference evidence="8 9" key="1">
    <citation type="journal article" date="2010" name="Stand. Genomic Sci.">
        <title>Complete genome sequence of Desulfarculus baarsii type strain (2st14).</title>
        <authorList>
            <person name="Sun H."/>
            <person name="Spring S."/>
            <person name="Lapidus A."/>
            <person name="Davenport K."/>
            <person name="Del Rio T.G."/>
            <person name="Tice H."/>
            <person name="Nolan M."/>
            <person name="Copeland A."/>
            <person name="Cheng J.F."/>
            <person name="Lucas S."/>
            <person name="Tapia R."/>
            <person name="Goodwin L."/>
            <person name="Pitluck S."/>
            <person name="Ivanova N."/>
            <person name="Pagani I."/>
            <person name="Mavromatis K."/>
            <person name="Ovchinnikova G."/>
            <person name="Pati A."/>
            <person name="Chen A."/>
            <person name="Palaniappan K."/>
            <person name="Hauser L."/>
            <person name="Chang Y.J."/>
            <person name="Jeffries C.D."/>
            <person name="Detter J.C."/>
            <person name="Han C."/>
            <person name="Rohde M."/>
            <person name="Brambilla E."/>
            <person name="Goker M."/>
            <person name="Woyke T."/>
            <person name="Bristow J."/>
            <person name="Eisen J.A."/>
            <person name="Markowitz V."/>
            <person name="Hugenholtz P."/>
            <person name="Kyrpides N.C."/>
            <person name="Klenk H.P."/>
            <person name="Land M."/>
        </authorList>
    </citation>
    <scope>NUCLEOTIDE SEQUENCE [LARGE SCALE GENOMIC DNA]</scope>
    <source>
        <strain evidence="9">ATCC 33931 / DSM 2075 / LMG 7858 / VKM B-1802 / 2st14</strain>
    </source>
</reference>
<evidence type="ECO:0000313" key="9">
    <source>
        <dbReference type="Proteomes" id="UP000009047"/>
    </source>
</evidence>
<dbReference type="Gene3D" id="1.10.15.40">
    <property type="entry name" value="Electron transport complex subunit B, putative Fe-S cluster"/>
    <property type="match status" value="1"/>
</dbReference>
<dbReference type="PROSITE" id="PS51656">
    <property type="entry name" value="4FE4S"/>
    <property type="match status" value="1"/>
</dbReference>
<keyword evidence="4" id="KW-0408">Iron</keyword>
<dbReference type="PROSITE" id="PS00198">
    <property type="entry name" value="4FE4S_FER_1"/>
    <property type="match status" value="2"/>
</dbReference>
<dbReference type="eggNOG" id="COG4624">
    <property type="taxonomic scope" value="Bacteria"/>
</dbReference>
<dbReference type="SUPFAM" id="SSF54862">
    <property type="entry name" value="4Fe-4S ferredoxins"/>
    <property type="match status" value="1"/>
</dbReference>
<dbReference type="Gene3D" id="3.30.70.20">
    <property type="match status" value="1"/>
</dbReference>
<evidence type="ECO:0000256" key="5">
    <source>
        <dbReference type="ARBA" id="ARBA00023014"/>
    </source>
</evidence>
<evidence type="ECO:0000256" key="2">
    <source>
        <dbReference type="ARBA" id="ARBA00022485"/>
    </source>
</evidence>
<protein>
    <submittedName>
        <fullName evidence="8">4Fe-4S ferredoxin iron-sulfur binding domain protein</fullName>
    </submittedName>
</protein>
<dbReference type="HOGENOM" id="CLU_036585_0_0_7"/>
<dbReference type="SUPFAM" id="SSF53920">
    <property type="entry name" value="Fe-only hydrogenase"/>
    <property type="match status" value="1"/>
</dbReference>
<dbReference type="Gene3D" id="3.40.50.1780">
    <property type="match status" value="1"/>
</dbReference>
<dbReference type="KEGG" id="dbr:Deba_1523"/>
<dbReference type="Pfam" id="PF13237">
    <property type="entry name" value="Fer4_10"/>
    <property type="match status" value="1"/>
</dbReference>
<dbReference type="InterPro" id="IPR007202">
    <property type="entry name" value="4Fe-4S_dom"/>
</dbReference>
<gene>
    <name evidence="8" type="ordered locus">Deba_1523</name>
</gene>
<dbReference type="InterPro" id="IPR009016">
    <property type="entry name" value="Fe_hydrogenase"/>
</dbReference>
<dbReference type="RefSeq" id="WP_013258344.1">
    <property type="nucleotide sequence ID" value="NC_014365.1"/>
</dbReference>
<organism evidence="8 9">
    <name type="scientific">Desulfarculus baarsii (strain ATCC 33931 / DSM 2075 / LMG 7858 / VKM B-1802 / 2st14)</name>
    <dbReference type="NCBI Taxonomy" id="644282"/>
    <lineage>
        <taxon>Bacteria</taxon>
        <taxon>Pseudomonadati</taxon>
        <taxon>Thermodesulfobacteriota</taxon>
        <taxon>Desulfarculia</taxon>
        <taxon>Desulfarculales</taxon>
        <taxon>Desulfarculaceae</taxon>
        <taxon>Desulfarculus</taxon>
    </lineage>
</organism>
<sequence>MNQAVSAHNRPIHALRILPEKCTGCVLCMKACPNQAIRVHDGKAVIRFDHCVACGACYRVCPADAIEPISSSLKRIKDFAHPVAVPSPALFAQFGYKVTPNQVMLALRALGFEEVVDTCWTAEMVATAMTEYLQTHPETRPGISPTCPAVVRLIAMRFPSLVPNVMPLLSPQTLAAKWIKTRTSIERGWDIKSVGVFIISPCVAIRPTVEDPLSVKRPYVDGIICASEIYGHILHALPRLKDDSQRIQRASGVGIAWAGAGGQVNSVDCDYSLSVSGFSEVVNMLEMLEAGRFPELSFVEAHICAGGCLGGPLTVENRYRAASVKDSFIKRFGLHSDVDRDKIRELCRLGAFGWETKLLPHPLPPLAPDPLEALQKVQQIQEIKSRLPMLECGVCGAPNCHTFAEDVALGRAQEGSCPYIKPMPSGETRGSDREDTVTVKDIVDKLGLEVLAGAGGLGRRVSAGYVSDLLSDVMAKAPAECLWLTVQTHQNVAAVAVLKDLAAVCLVGGRRPNDDTLAKAAEEGLPLLRSELDAYSLASRLSEIGLRGQA</sequence>
<evidence type="ECO:0000256" key="3">
    <source>
        <dbReference type="ARBA" id="ARBA00022723"/>
    </source>
</evidence>
<dbReference type="AlphaFoldDB" id="E1QH48"/>
<feature type="domain" description="4Fe-4S" evidence="7">
    <location>
        <begin position="375"/>
        <end position="439"/>
    </location>
</feature>
<dbReference type="GO" id="GO:0046872">
    <property type="term" value="F:metal ion binding"/>
    <property type="evidence" value="ECO:0007669"/>
    <property type="project" value="UniProtKB-KW"/>
</dbReference>
<name>E1QH48_DESB2</name>
<dbReference type="InterPro" id="IPR017896">
    <property type="entry name" value="4Fe4S_Fe-S-bd"/>
</dbReference>
<keyword evidence="3" id="KW-0479">Metal-binding</keyword>
<dbReference type="Gene3D" id="3.40.950.10">
    <property type="entry name" value="Fe-only Hydrogenase (Larger Subunit), Chain L, domain 3"/>
    <property type="match status" value="1"/>
</dbReference>
<dbReference type="Gene3D" id="3.40.1390.20">
    <property type="entry name" value="HprK N-terminal domain-like"/>
    <property type="match status" value="1"/>
</dbReference>
<dbReference type="InterPro" id="IPR017900">
    <property type="entry name" value="4Fe4S_Fe_S_CS"/>
</dbReference>
<dbReference type="SUPFAM" id="SSF75138">
    <property type="entry name" value="HprK N-terminal domain-like"/>
    <property type="match status" value="1"/>
</dbReference>
<keyword evidence="2" id="KW-0004">4Fe-4S</keyword>
<keyword evidence="5" id="KW-0411">Iron-sulfur</keyword>
<dbReference type="OrthoDB" id="9810782at2"/>
<dbReference type="Pfam" id="PF02906">
    <property type="entry name" value="Fe_hyd_lg_C"/>
    <property type="match status" value="1"/>
</dbReference>
<dbReference type="eggNOG" id="COG4109">
    <property type="taxonomic scope" value="Bacteria"/>
</dbReference>
<evidence type="ECO:0000259" key="6">
    <source>
        <dbReference type="PROSITE" id="PS51379"/>
    </source>
</evidence>
<comment type="subunit">
    <text evidence="1">Homohexamer.</text>
</comment>
<feature type="domain" description="4Fe-4S ferredoxin-type" evidence="6">
    <location>
        <begin position="13"/>
        <end position="41"/>
    </location>
</feature>
<dbReference type="STRING" id="644282.Deba_1523"/>
<dbReference type="eggNOG" id="COG1145">
    <property type="taxonomic scope" value="Bacteria"/>
</dbReference>
<evidence type="ECO:0000313" key="8">
    <source>
        <dbReference type="EMBL" id="ADK84891.1"/>
    </source>
</evidence>
<keyword evidence="9" id="KW-1185">Reference proteome</keyword>
<accession>E1QH48</accession>
<dbReference type="GO" id="GO:0051539">
    <property type="term" value="F:4 iron, 4 sulfur cluster binding"/>
    <property type="evidence" value="ECO:0007669"/>
    <property type="project" value="UniProtKB-KW"/>
</dbReference>
<dbReference type="InterPro" id="IPR050395">
    <property type="entry name" value="4Fe4S_Ferredoxin_RnfB"/>
</dbReference>